<evidence type="ECO:0000256" key="1">
    <source>
        <dbReference type="SAM" id="MobiDB-lite"/>
    </source>
</evidence>
<accession>A0AA88D1J3</accession>
<organism evidence="2 3">
    <name type="scientific">Ficus carica</name>
    <name type="common">Common fig</name>
    <dbReference type="NCBI Taxonomy" id="3494"/>
    <lineage>
        <taxon>Eukaryota</taxon>
        <taxon>Viridiplantae</taxon>
        <taxon>Streptophyta</taxon>
        <taxon>Embryophyta</taxon>
        <taxon>Tracheophyta</taxon>
        <taxon>Spermatophyta</taxon>
        <taxon>Magnoliopsida</taxon>
        <taxon>eudicotyledons</taxon>
        <taxon>Gunneridae</taxon>
        <taxon>Pentapetalae</taxon>
        <taxon>rosids</taxon>
        <taxon>fabids</taxon>
        <taxon>Rosales</taxon>
        <taxon>Moraceae</taxon>
        <taxon>Ficeae</taxon>
        <taxon>Ficus</taxon>
    </lineage>
</organism>
<feature type="compositionally biased region" description="Basic residues" evidence="1">
    <location>
        <begin position="176"/>
        <end position="186"/>
    </location>
</feature>
<name>A0AA88D1J3_FICCA</name>
<dbReference type="EMBL" id="BTGU01000015">
    <property type="protein sequence ID" value="GMN43043.1"/>
    <property type="molecule type" value="Genomic_DNA"/>
</dbReference>
<evidence type="ECO:0000313" key="3">
    <source>
        <dbReference type="Proteomes" id="UP001187192"/>
    </source>
</evidence>
<reference evidence="2" key="1">
    <citation type="submission" date="2023-07" db="EMBL/GenBank/DDBJ databases">
        <title>draft genome sequence of fig (Ficus carica).</title>
        <authorList>
            <person name="Takahashi T."/>
            <person name="Nishimura K."/>
        </authorList>
    </citation>
    <scope>NUCLEOTIDE SEQUENCE</scope>
</reference>
<gene>
    <name evidence="2" type="ORF">TIFTF001_012249</name>
</gene>
<proteinExistence type="predicted"/>
<dbReference type="Proteomes" id="UP001187192">
    <property type="component" value="Unassembled WGS sequence"/>
</dbReference>
<comment type="caution">
    <text evidence="2">The sequence shown here is derived from an EMBL/GenBank/DDBJ whole genome shotgun (WGS) entry which is preliminary data.</text>
</comment>
<dbReference type="AlphaFoldDB" id="A0AA88D1J3"/>
<feature type="region of interest" description="Disordered" evidence="1">
    <location>
        <begin position="138"/>
        <end position="186"/>
    </location>
</feature>
<protein>
    <submittedName>
        <fullName evidence="2">Uncharacterized protein</fullName>
    </submittedName>
</protein>
<keyword evidence="3" id="KW-1185">Reference proteome</keyword>
<sequence length="186" mass="20322">MVAEIPFFLSLSRCCLIVGSRVGERPLCSPAGQVTISGFVGILLQVAAKVVRSQSLLTDRASTFYGDGGGYCLKKSALDLSSSEGGDTVAWKIAPPSVPEDPSRNEFAIDRDGASWGRSLLGSKSFLRRSWIFPSETTNPKVPLPRGCADDAGDSSLRDRESGEALRSGKQPTERLRRRSYRRRRR</sequence>
<dbReference type="Gramene" id="FCD_00013618-RA">
    <property type="protein sequence ID" value="FCD_00013618-RA:cds"/>
    <property type="gene ID" value="FCD_00013618"/>
</dbReference>
<evidence type="ECO:0000313" key="2">
    <source>
        <dbReference type="EMBL" id="GMN43043.1"/>
    </source>
</evidence>